<dbReference type="GO" id="GO:1990404">
    <property type="term" value="F:NAD+-protein mono-ADP-ribosyltransferase activity"/>
    <property type="evidence" value="ECO:0007669"/>
    <property type="project" value="TreeGrafter"/>
</dbReference>
<dbReference type="CDD" id="cd02907">
    <property type="entry name" value="Macro_Af1521_BAL-like"/>
    <property type="match status" value="1"/>
</dbReference>
<dbReference type="AlphaFoldDB" id="A0A9Y4N057"/>
<feature type="compositionally biased region" description="Low complexity" evidence="7">
    <location>
        <begin position="460"/>
        <end position="475"/>
    </location>
</feature>
<protein>
    <submittedName>
        <fullName evidence="11">Poly [ADP-ribose] polymerase 9 isoform X1</fullName>
    </submittedName>
</protein>
<feature type="domain" description="Macro" evidence="9">
    <location>
        <begin position="278"/>
        <end position="456"/>
    </location>
</feature>
<keyword evidence="5" id="KW-0539">Nucleus</keyword>
<feature type="compositionally biased region" description="Polar residues" evidence="7">
    <location>
        <begin position="483"/>
        <end position="498"/>
    </location>
</feature>
<dbReference type="InterPro" id="IPR052056">
    <property type="entry name" value="Mono-ARTD/PARP"/>
</dbReference>
<evidence type="ECO:0000313" key="10">
    <source>
        <dbReference type="Proteomes" id="UP000694891"/>
    </source>
</evidence>
<dbReference type="InterPro" id="IPR002589">
    <property type="entry name" value="Macro_dom"/>
</dbReference>
<evidence type="ECO:0000256" key="7">
    <source>
        <dbReference type="SAM" id="MobiDB-lite"/>
    </source>
</evidence>
<comment type="subcellular location">
    <subcellularLocation>
        <location evidence="1">Nucleus</location>
    </subcellularLocation>
</comment>
<evidence type="ECO:0000256" key="1">
    <source>
        <dbReference type="ARBA" id="ARBA00004123"/>
    </source>
</evidence>
<dbReference type="GeneID" id="103356258"/>
<dbReference type="Proteomes" id="UP000694891">
    <property type="component" value="Unplaced"/>
</dbReference>
<feature type="domain" description="PARP catalytic" evidence="8">
    <location>
        <begin position="589"/>
        <end position="774"/>
    </location>
</feature>
<evidence type="ECO:0000259" key="8">
    <source>
        <dbReference type="PROSITE" id="PS51059"/>
    </source>
</evidence>
<evidence type="ECO:0000313" key="11">
    <source>
        <dbReference type="RefSeq" id="XP_008278565.1"/>
    </source>
</evidence>
<name>A0A9Y4N057_9TELE</name>
<dbReference type="Gene3D" id="3.40.220.10">
    <property type="entry name" value="Leucine Aminopeptidase, subunit E, domain 1"/>
    <property type="match status" value="2"/>
</dbReference>
<keyword evidence="2" id="KW-0328">Glycosyltransferase</keyword>
<proteinExistence type="inferred from homology"/>
<dbReference type="Pfam" id="PF01661">
    <property type="entry name" value="Macro"/>
    <property type="match status" value="2"/>
</dbReference>
<feature type="region of interest" description="Disordered" evidence="7">
    <location>
        <begin position="459"/>
        <end position="498"/>
    </location>
</feature>
<dbReference type="GO" id="GO:0070212">
    <property type="term" value="P:protein poly-ADP-ribosylation"/>
    <property type="evidence" value="ECO:0007669"/>
    <property type="project" value="TreeGrafter"/>
</dbReference>
<dbReference type="RefSeq" id="XP_008278565.1">
    <property type="nucleotide sequence ID" value="XM_008280343.1"/>
</dbReference>
<dbReference type="InterPro" id="IPR057049">
    <property type="entry name" value="PARP14_KH_8"/>
</dbReference>
<keyword evidence="4" id="KW-0520">NAD</keyword>
<evidence type="ECO:0000256" key="2">
    <source>
        <dbReference type="ARBA" id="ARBA00022676"/>
    </source>
</evidence>
<dbReference type="GO" id="GO:0010629">
    <property type="term" value="P:negative regulation of gene expression"/>
    <property type="evidence" value="ECO:0007669"/>
    <property type="project" value="TreeGrafter"/>
</dbReference>
<organism evidence="10 11">
    <name type="scientific">Stegastes partitus</name>
    <name type="common">bicolor damselfish</name>
    <dbReference type="NCBI Taxonomy" id="144197"/>
    <lineage>
        <taxon>Eukaryota</taxon>
        <taxon>Metazoa</taxon>
        <taxon>Chordata</taxon>
        <taxon>Craniata</taxon>
        <taxon>Vertebrata</taxon>
        <taxon>Euteleostomi</taxon>
        <taxon>Actinopterygii</taxon>
        <taxon>Neopterygii</taxon>
        <taxon>Teleostei</taxon>
        <taxon>Neoteleostei</taxon>
        <taxon>Acanthomorphata</taxon>
        <taxon>Ovalentaria</taxon>
        <taxon>Pomacentridae</taxon>
        <taxon>Stegastes</taxon>
    </lineage>
</organism>
<dbReference type="PROSITE" id="PS51154">
    <property type="entry name" value="MACRO"/>
    <property type="match status" value="2"/>
</dbReference>
<evidence type="ECO:0000256" key="5">
    <source>
        <dbReference type="ARBA" id="ARBA00023242"/>
    </source>
</evidence>
<dbReference type="PANTHER" id="PTHR14453">
    <property type="entry name" value="PARP/ZINC FINGER CCCH TYPE DOMAIN CONTAINING PROTEIN"/>
    <property type="match status" value="1"/>
</dbReference>
<comment type="similarity">
    <text evidence="6">Belongs to the ARTD/PARP family.</text>
</comment>
<dbReference type="PANTHER" id="PTHR14453:SF70">
    <property type="entry name" value="PROTEIN MONO-ADP-RIBOSYLTRANSFERASE PARP9"/>
    <property type="match status" value="1"/>
</dbReference>
<keyword evidence="10" id="KW-1185">Reference proteome</keyword>
<dbReference type="Pfam" id="PF23254">
    <property type="entry name" value="KH_PARP14_8"/>
    <property type="match status" value="1"/>
</dbReference>
<feature type="domain" description="Macro" evidence="9">
    <location>
        <begin position="64"/>
        <end position="256"/>
    </location>
</feature>
<dbReference type="GO" id="GO:0005737">
    <property type="term" value="C:cytoplasm"/>
    <property type="evidence" value="ECO:0007669"/>
    <property type="project" value="TreeGrafter"/>
</dbReference>
<evidence type="ECO:0000259" key="9">
    <source>
        <dbReference type="PROSITE" id="PS51154"/>
    </source>
</evidence>
<evidence type="ECO:0000256" key="3">
    <source>
        <dbReference type="ARBA" id="ARBA00022679"/>
    </source>
</evidence>
<sequence>MSIRSETMQSKLDVPLHGHSLNIVKRSGPALSDILNSKFGCVATFDGVDFEKHQSIASPTVVPEKRFAATLPNGVEVDVWKADLTSFPVDAVVNAANSSLHHGGGLAQALSEAGGPTIQKDSYDYISKHGDLKTGETFVSAPGSLPCKKIIHAVGPHLMYNPTMSDVTQAEPLLKTTICSILDKVEEHGFMTVAIPAISSGLFNYPLPDCANTIVSTVKRYYEKSSRQTHRPPKILLVNHDEPTVREMERACRQIFGKQHQPMLYSQATASRTRSAAKTSTPTVQIGNVVLKVKRENIEEQRTDVIVNTASPHRDLSQGQISKVLLQKAGHKMQDELRFAKMMGHAIPTKSYGLRCREVYHTFCIDKDLPKANKILFKSVLECLQRAEQSQHQSIAFPAIGTGALRFTKEESASIMLKAVITFAQTCRKKMEVYFVIFPSDYDTFQAFEEQIGFLQQNLSPASHHSPTPAAAAASPHRDDLPTSKTPSPQISLTGLSDESTREAEKWLTHLLVNSGTVEIYNNFIQHLSETEYRQLARLKKKGVLIEEFLANGHACITIIGNSEDVAVAALQVEAMLCTVQKKFVSEEESELQTLTAGKVFFERETVKRESKEFADKVTAFKNVGLRITKVDKVENSALKLLFELKKKQLDCRTSQRMLQRIPAQFCEMVSHIGFHAEYAPPEDPAYGEGIYFTDKVKRAMTMWKARNEEYLYFVEADVLKGNSTTGRRDLIVPPTVGTDPSILYDSVTGGSDVSVIFSGYQALPRYIIICKRV</sequence>
<dbReference type="PROSITE" id="PS51059">
    <property type="entry name" value="PARP_CATALYTIC"/>
    <property type="match status" value="1"/>
</dbReference>
<dbReference type="GO" id="GO:0060335">
    <property type="term" value="P:positive regulation of type II interferon-mediated signaling pathway"/>
    <property type="evidence" value="ECO:0007669"/>
    <property type="project" value="TreeGrafter"/>
</dbReference>
<keyword evidence="3" id="KW-0808">Transferase</keyword>
<evidence type="ECO:0000256" key="6">
    <source>
        <dbReference type="ARBA" id="ARBA00024347"/>
    </source>
</evidence>
<evidence type="ECO:0000256" key="4">
    <source>
        <dbReference type="ARBA" id="ARBA00023027"/>
    </source>
</evidence>
<dbReference type="InterPro" id="IPR043472">
    <property type="entry name" value="Macro_dom-like"/>
</dbReference>
<accession>A0A9Y4N057</accession>
<dbReference type="GO" id="GO:0044389">
    <property type="term" value="F:ubiquitin-like protein ligase binding"/>
    <property type="evidence" value="ECO:0007669"/>
    <property type="project" value="TreeGrafter"/>
</dbReference>
<dbReference type="CTD" id="83666"/>
<dbReference type="SMART" id="SM00506">
    <property type="entry name" value="A1pp"/>
    <property type="match status" value="2"/>
</dbReference>
<gene>
    <name evidence="11" type="primary">parp9</name>
</gene>
<dbReference type="SUPFAM" id="SSF52949">
    <property type="entry name" value="Macro domain-like"/>
    <property type="match status" value="2"/>
</dbReference>
<dbReference type="Gene3D" id="3.90.228.10">
    <property type="match status" value="1"/>
</dbReference>
<dbReference type="InterPro" id="IPR012317">
    <property type="entry name" value="Poly(ADP-ribose)pol_cat_dom"/>
</dbReference>
<reference evidence="11" key="1">
    <citation type="submission" date="2025-08" db="UniProtKB">
        <authorList>
            <consortium name="RefSeq"/>
        </authorList>
    </citation>
    <scope>IDENTIFICATION</scope>
</reference>
<dbReference type="GO" id="GO:0003950">
    <property type="term" value="F:NAD+ poly-ADP-ribosyltransferase activity"/>
    <property type="evidence" value="ECO:0007669"/>
    <property type="project" value="InterPro"/>
</dbReference>
<dbReference type="GO" id="GO:0005634">
    <property type="term" value="C:nucleus"/>
    <property type="evidence" value="ECO:0007669"/>
    <property type="project" value="UniProtKB-SubCell"/>
</dbReference>
<dbReference type="SUPFAM" id="SSF56399">
    <property type="entry name" value="ADP-ribosylation"/>
    <property type="match status" value="1"/>
</dbReference>
<dbReference type="GO" id="GO:0003714">
    <property type="term" value="F:transcription corepressor activity"/>
    <property type="evidence" value="ECO:0007669"/>
    <property type="project" value="TreeGrafter"/>
</dbReference>